<feature type="non-terminal residue" evidence="5">
    <location>
        <position position="65"/>
    </location>
</feature>
<evidence type="ECO:0000256" key="2">
    <source>
        <dbReference type="ARBA" id="ARBA00023180"/>
    </source>
</evidence>
<dbReference type="GO" id="GO:0016829">
    <property type="term" value="F:lyase activity"/>
    <property type="evidence" value="ECO:0007669"/>
    <property type="project" value="UniProtKB-KW"/>
</dbReference>
<dbReference type="PANTHER" id="PTHR42970">
    <property type="entry name" value="PECTATE LYASE C-RELATED"/>
    <property type="match status" value="1"/>
</dbReference>
<gene>
    <name evidence="5" type="ORF">F3B98_33390</name>
</gene>
<keyword evidence="4" id="KW-0732">Signal</keyword>
<feature type="region of interest" description="Disordered" evidence="3">
    <location>
        <begin position="25"/>
        <end position="57"/>
    </location>
</feature>
<reference evidence="5 6" key="1">
    <citation type="journal article" date="2019" name="Nat. Med.">
        <title>A library of human gut bacterial isolates paired with longitudinal multiomics data enables mechanistic microbiome research.</title>
        <authorList>
            <person name="Poyet M."/>
            <person name="Groussin M."/>
            <person name="Gibbons S.M."/>
            <person name="Avila-Pacheco J."/>
            <person name="Jiang X."/>
            <person name="Kearney S.M."/>
            <person name="Perrotta A.R."/>
            <person name="Berdy B."/>
            <person name="Zhao S."/>
            <person name="Lieberman T.D."/>
            <person name="Swanson P.K."/>
            <person name="Smith M."/>
            <person name="Roesemann S."/>
            <person name="Alexander J.E."/>
            <person name="Rich S.A."/>
            <person name="Livny J."/>
            <person name="Vlamakis H."/>
            <person name="Clish C."/>
            <person name="Bullock K."/>
            <person name="Deik A."/>
            <person name="Scott J."/>
            <person name="Pierce K.A."/>
            <person name="Xavier R.J."/>
            <person name="Alm E.J."/>
        </authorList>
    </citation>
    <scope>NUCLEOTIDE SEQUENCE [LARGE SCALE GENOMIC DNA]</scope>
    <source>
        <strain evidence="5 6">BIOML-A14</strain>
    </source>
</reference>
<sequence length="65" mass="6699">MNKKILVGLCALFMLPSIQGNTNTDNSYKENATPDRSKVPAFPGADGAGKYTTGGAGGTVYTVTS</sequence>
<dbReference type="EMBL" id="VWFO01000765">
    <property type="protein sequence ID" value="KAA4644637.1"/>
    <property type="molecule type" value="Genomic_DNA"/>
</dbReference>
<dbReference type="InterPro" id="IPR011050">
    <property type="entry name" value="Pectin_lyase_fold/virulence"/>
</dbReference>
<dbReference type="PANTHER" id="PTHR42970:SF1">
    <property type="entry name" value="PECTATE LYASE C-RELATED"/>
    <property type="match status" value="1"/>
</dbReference>
<proteinExistence type="predicted"/>
<dbReference type="GO" id="GO:0046872">
    <property type="term" value="F:metal ion binding"/>
    <property type="evidence" value="ECO:0007669"/>
    <property type="project" value="UniProtKB-KW"/>
</dbReference>
<evidence type="ECO:0000256" key="3">
    <source>
        <dbReference type="SAM" id="MobiDB-lite"/>
    </source>
</evidence>
<dbReference type="Proteomes" id="UP000435985">
    <property type="component" value="Unassembled WGS sequence"/>
</dbReference>
<feature type="signal peptide" evidence="4">
    <location>
        <begin position="1"/>
        <end position="20"/>
    </location>
</feature>
<evidence type="ECO:0000256" key="1">
    <source>
        <dbReference type="ARBA" id="ARBA00022723"/>
    </source>
</evidence>
<dbReference type="InterPro" id="IPR052063">
    <property type="entry name" value="Polysaccharide_Lyase_1"/>
</dbReference>
<organism evidence="5 6">
    <name type="scientific">Bacteroides ovatus</name>
    <dbReference type="NCBI Taxonomy" id="28116"/>
    <lineage>
        <taxon>Bacteria</taxon>
        <taxon>Pseudomonadati</taxon>
        <taxon>Bacteroidota</taxon>
        <taxon>Bacteroidia</taxon>
        <taxon>Bacteroidales</taxon>
        <taxon>Bacteroidaceae</taxon>
        <taxon>Bacteroides</taxon>
    </lineage>
</organism>
<keyword evidence="1" id="KW-0479">Metal-binding</keyword>
<comment type="caution">
    <text evidence="5">The sequence shown here is derived from an EMBL/GenBank/DDBJ whole genome shotgun (WGS) entry which is preliminary data.</text>
</comment>
<name>A0A642C3P3_BACOV</name>
<dbReference type="SUPFAM" id="SSF51126">
    <property type="entry name" value="Pectin lyase-like"/>
    <property type="match status" value="1"/>
</dbReference>
<protein>
    <submittedName>
        <fullName evidence="5">Pectate lyase</fullName>
    </submittedName>
</protein>
<evidence type="ECO:0000313" key="5">
    <source>
        <dbReference type="EMBL" id="KAA4644637.1"/>
    </source>
</evidence>
<keyword evidence="5" id="KW-0456">Lyase</keyword>
<evidence type="ECO:0000313" key="6">
    <source>
        <dbReference type="Proteomes" id="UP000435985"/>
    </source>
</evidence>
<accession>A0A642C3P3</accession>
<dbReference type="InterPro" id="IPR012334">
    <property type="entry name" value="Pectin_lyas_fold"/>
</dbReference>
<feature type="chain" id="PRO_5024804528" evidence="4">
    <location>
        <begin position="21"/>
        <end position="65"/>
    </location>
</feature>
<dbReference type="AlphaFoldDB" id="A0A642C3P3"/>
<keyword evidence="2" id="KW-0325">Glycoprotein</keyword>
<evidence type="ECO:0000256" key="4">
    <source>
        <dbReference type="SAM" id="SignalP"/>
    </source>
</evidence>
<dbReference type="Gene3D" id="2.160.20.10">
    <property type="entry name" value="Single-stranded right-handed beta-helix, Pectin lyase-like"/>
    <property type="match status" value="1"/>
</dbReference>